<evidence type="ECO:0000256" key="1">
    <source>
        <dbReference type="ARBA" id="ARBA00010529"/>
    </source>
</evidence>
<accession>A0ABX4ECT8</accession>
<dbReference type="InterPro" id="IPR020816">
    <property type="entry name" value="Histone-like_DNA-bd_CS"/>
</dbReference>
<gene>
    <name evidence="5" type="ORF">B1B05_02065</name>
</gene>
<evidence type="ECO:0000256" key="3">
    <source>
        <dbReference type="ARBA" id="ARBA00023125"/>
    </source>
</evidence>
<organism evidence="5 6">
    <name type="scientific">Domibacillus enclensis</name>
    <dbReference type="NCBI Taxonomy" id="1017273"/>
    <lineage>
        <taxon>Bacteria</taxon>
        <taxon>Bacillati</taxon>
        <taxon>Bacillota</taxon>
        <taxon>Bacilli</taxon>
        <taxon>Bacillales</taxon>
        <taxon>Bacillaceae</taxon>
        <taxon>Domibacillus</taxon>
    </lineage>
</organism>
<dbReference type="SMART" id="SM00411">
    <property type="entry name" value="BHL"/>
    <property type="match status" value="1"/>
</dbReference>
<dbReference type="PANTHER" id="PTHR33175">
    <property type="entry name" value="DNA-BINDING PROTEIN HU"/>
    <property type="match status" value="1"/>
</dbReference>
<dbReference type="SUPFAM" id="SSF47729">
    <property type="entry name" value="IHF-like DNA-binding proteins"/>
    <property type="match status" value="1"/>
</dbReference>
<sequence>MREEVNGMNKTDLINEVAETAELSKKDATKAVDAIFDAIQDTLAKGDKVQLIGFGNFEVRERSARKGRNPQTGEEIEIAASKVPAFKPGKALKDAVK</sequence>
<comment type="caution">
    <text evidence="5">The sequence shown here is derived from an EMBL/GenBank/DDBJ whole genome shotgun (WGS) entry which is preliminary data.</text>
</comment>
<dbReference type="PRINTS" id="PR01727">
    <property type="entry name" value="DNABINDINGHU"/>
</dbReference>
<keyword evidence="3 5" id="KW-0238">DNA-binding</keyword>
<reference evidence="6" key="1">
    <citation type="submission" date="2017-03" db="EMBL/GenBank/DDBJ databases">
        <title>Bacillus sp. V-88(T) DSM27956, whole genome shotgun sequencing project.</title>
        <authorList>
            <person name="Dastager S.G."/>
            <person name="Neurgaonkar P.S."/>
            <person name="Dharne M.S."/>
        </authorList>
    </citation>
    <scope>NUCLEOTIDE SEQUENCE [LARGE SCALE GENOMIC DNA]</scope>
    <source>
        <strain evidence="6">DSM 25145</strain>
    </source>
</reference>
<evidence type="ECO:0000313" key="6">
    <source>
        <dbReference type="Proteomes" id="UP000215545"/>
    </source>
</evidence>
<evidence type="ECO:0000256" key="4">
    <source>
        <dbReference type="RuleBase" id="RU003939"/>
    </source>
</evidence>
<name>A0ABX4ECT8_9BACI</name>
<keyword evidence="6" id="KW-1185">Reference proteome</keyword>
<evidence type="ECO:0000313" key="5">
    <source>
        <dbReference type="EMBL" id="OXS80282.1"/>
    </source>
</evidence>
<evidence type="ECO:0000256" key="2">
    <source>
        <dbReference type="ARBA" id="ARBA00023067"/>
    </source>
</evidence>
<dbReference type="GO" id="GO:0003677">
    <property type="term" value="F:DNA binding"/>
    <property type="evidence" value="ECO:0007669"/>
    <property type="project" value="UniProtKB-KW"/>
</dbReference>
<dbReference type="Proteomes" id="UP000215545">
    <property type="component" value="Unassembled WGS sequence"/>
</dbReference>
<dbReference type="InterPro" id="IPR000119">
    <property type="entry name" value="Hist_DNA-bd"/>
</dbReference>
<dbReference type="CDD" id="cd13831">
    <property type="entry name" value="HU"/>
    <property type="match status" value="1"/>
</dbReference>
<keyword evidence="2" id="KW-0226">DNA condensation</keyword>
<dbReference type="InterPro" id="IPR010992">
    <property type="entry name" value="IHF-like_DNA-bd_dom_sf"/>
</dbReference>
<comment type="similarity">
    <text evidence="1 4">Belongs to the bacterial histone-like protein family.</text>
</comment>
<proteinExistence type="inferred from homology"/>
<protein>
    <submittedName>
        <fullName evidence="5">DNA-binding protein</fullName>
    </submittedName>
</protein>
<dbReference type="Gene3D" id="4.10.520.10">
    <property type="entry name" value="IHF-like DNA-binding proteins"/>
    <property type="match status" value="1"/>
</dbReference>
<dbReference type="EMBL" id="MWSK01000001">
    <property type="protein sequence ID" value="OXS80282.1"/>
    <property type="molecule type" value="Genomic_DNA"/>
</dbReference>
<dbReference type="PANTHER" id="PTHR33175:SF3">
    <property type="entry name" value="DNA-BINDING PROTEIN HU-BETA"/>
    <property type="match status" value="1"/>
</dbReference>
<dbReference type="PROSITE" id="PS00045">
    <property type="entry name" value="HISTONE_LIKE"/>
    <property type="match status" value="1"/>
</dbReference>
<dbReference type="Pfam" id="PF00216">
    <property type="entry name" value="Bac_DNA_binding"/>
    <property type="match status" value="1"/>
</dbReference>